<organism evidence="2">
    <name type="scientific">marine sediment metagenome</name>
    <dbReference type="NCBI Taxonomy" id="412755"/>
    <lineage>
        <taxon>unclassified sequences</taxon>
        <taxon>metagenomes</taxon>
        <taxon>ecological metagenomes</taxon>
    </lineage>
</organism>
<keyword evidence="1" id="KW-0812">Transmembrane</keyword>
<evidence type="ECO:0008006" key="3">
    <source>
        <dbReference type="Google" id="ProtNLM"/>
    </source>
</evidence>
<comment type="caution">
    <text evidence="2">The sequence shown here is derived from an EMBL/GenBank/DDBJ whole genome shotgun (WGS) entry which is preliminary data.</text>
</comment>
<dbReference type="EMBL" id="BARW01020240">
    <property type="protein sequence ID" value="GAI89539.1"/>
    <property type="molecule type" value="Genomic_DNA"/>
</dbReference>
<feature type="non-terminal residue" evidence="2">
    <location>
        <position position="1"/>
    </location>
</feature>
<accession>X1UB36</accession>
<name>X1UB36_9ZZZZ</name>
<reference evidence="2" key="1">
    <citation type="journal article" date="2014" name="Front. Microbiol.">
        <title>High frequency of phylogenetically diverse reductive dehalogenase-homologous genes in deep subseafloor sedimentary metagenomes.</title>
        <authorList>
            <person name="Kawai M."/>
            <person name="Futagami T."/>
            <person name="Toyoda A."/>
            <person name="Takaki Y."/>
            <person name="Nishi S."/>
            <person name="Hori S."/>
            <person name="Arai W."/>
            <person name="Tsubouchi T."/>
            <person name="Morono Y."/>
            <person name="Uchiyama I."/>
            <person name="Ito T."/>
            <person name="Fujiyama A."/>
            <person name="Inagaki F."/>
            <person name="Takami H."/>
        </authorList>
    </citation>
    <scope>NUCLEOTIDE SEQUENCE</scope>
    <source>
        <strain evidence="2">Expedition CK06-06</strain>
    </source>
</reference>
<gene>
    <name evidence="2" type="ORF">S12H4_34234</name>
</gene>
<evidence type="ECO:0000256" key="1">
    <source>
        <dbReference type="SAM" id="Phobius"/>
    </source>
</evidence>
<protein>
    <recommendedName>
        <fullName evidence="3">Fibronectin type-III domain-containing protein</fullName>
    </recommendedName>
</protein>
<feature type="transmembrane region" description="Helical" evidence="1">
    <location>
        <begin position="74"/>
        <end position="96"/>
    </location>
</feature>
<proteinExistence type="predicted"/>
<keyword evidence="1" id="KW-1133">Transmembrane helix</keyword>
<evidence type="ECO:0000313" key="2">
    <source>
        <dbReference type="EMBL" id="GAI89539.1"/>
    </source>
</evidence>
<keyword evidence="1" id="KW-0472">Membrane</keyword>
<sequence length="107" mass="11387">YSVYTHSSYINEINGSLTLLADQNGISPHAIPGLTDGTYYYIIVAFNEAGQTLSNCVVVNVQIPLPGAPEDFDMVTIITIISAVGGVSAISIIAIIKIKKRKGTKMS</sequence>
<dbReference type="AlphaFoldDB" id="X1UB36"/>